<protein>
    <recommendedName>
        <fullName evidence="4">Mitochondrial-processing peptidase subunit alpha protein</fullName>
    </recommendedName>
</protein>
<proteinExistence type="predicted"/>
<keyword evidence="1" id="KW-1133">Transmembrane helix</keyword>
<sequence>MNCVASLSGLRRGAKLVAACFVFTCLALLLQSLYWPSELYGSRTTSPNSDISQLPPKKPANTTVSGVVFYGRKDRVSCLRCYLERNLHENGGWLDEVLWVVNTDNADDLRYLDEIIESSPTVHRKLVIPGEKLWVYSYFKAWQRLDRGKYYVKVDDDILWMADDAIPRLVAQKLARPQDLVVSANIINNPPLGFMHYHMGALHPYFPDTGNPVDPPHKNHRWLRVKDGNMMSQTPAAELKYEVWGPSYESWAIAAQMHYSLLENIEDNKLDTYKIGTWDMHGHRIRINFMCFYSDDILDTDVENWPKNRGDEDMVVLDLPKQLNRSVTIEGGALGAHFQYSDQGDLADTDLLKRYKRLADERACRYPKREHQSGTTVNRQRK</sequence>
<dbReference type="InterPro" id="IPR029044">
    <property type="entry name" value="Nucleotide-diphossugar_trans"/>
</dbReference>
<feature type="transmembrane region" description="Helical" evidence="1">
    <location>
        <begin position="16"/>
        <end position="35"/>
    </location>
</feature>
<evidence type="ECO:0008006" key="4">
    <source>
        <dbReference type="Google" id="ProtNLM"/>
    </source>
</evidence>
<evidence type="ECO:0000256" key="1">
    <source>
        <dbReference type="SAM" id="Phobius"/>
    </source>
</evidence>
<evidence type="ECO:0000313" key="2">
    <source>
        <dbReference type="EMBL" id="PWI64411.1"/>
    </source>
</evidence>
<reference evidence="2 3" key="1">
    <citation type="journal article" date="2016" name="Front. Microbiol.">
        <title>Genome and transcriptome sequences reveal the specific parasitism of the nematophagous Purpureocillium lilacinum 36-1.</title>
        <authorList>
            <person name="Xie J."/>
            <person name="Li S."/>
            <person name="Mo C."/>
            <person name="Xiao X."/>
            <person name="Peng D."/>
            <person name="Wang G."/>
            <person name="Xiao Y."/>
        </authorList>
    </citation>
    <scope>NUCLEOTIDE SEQUENCE [LARGE SCALE GENOMIC DNA]</scope>
    <source>
        <strain evidence="2 3">36-1</strain>
    </source>
</reference>
<dbReference type="SUPFAM" id="SSF53448">
    <property type="entry name" value="Nucleotide-diphospho-sugar transferases"/>
    <property type="match status" value="1"/>
</dbReference>
<keyword evidence="1" id="KW-0812">Transmembrane</keyword>
<comment type="caution">
    <text evidence="2">The sequence shown here is derived from an EMBL/GenBank/DDBJ whole genome shotgun (WGS) entry which is preliminary data.</text>
</comment>
<dbReference type="EMBL" id="LCWV01000064">
    <property type="protein sequence ID" value="PWI64411.1"/>
    <property type="molecule type" value="Genomic_DNA"/>
</dbReference>
<keyword evidence="1" id="KW-0472">Membrane</keyword>
<dbReference type="Proteomes" id="UP000245956">
    <property type="component" value="Unassembled WGS sequence"/>
</dbReference>
<dbReference type="AlphaFoldDB" id="A0A2U3DQ81"/>
<accession>A0A2U3DQ81</accession>
<name>A0A2U3DQ81_PURLI</name>
<evidence type="ECO:0000313" key="3">
    <source>
        <dbReference type="Proteomes" id="UP000245956"/>
    </source>
</evidence>
<gene>
    <name evidence="2" type="ORF">PCL_10479</name>
</gene>
<organism evidence="2 3">
    <name type="scientific">Purpureocillium lilacinum</name>
    <name type="common">Paecilomyces lilacinus</name>
    <dbReference type="NCBI Taxonomy" id="33203"/>
    <lineage>
        <taxon>Eukaryota</taxon>
        <taxon>Fungi</taxon>
        <taxon>Dikarya</taxon>
        <taxon>Ascomycota</taxon>
        <taxon>Pezizomycotina</taxon>
        <taxon>Sordariomycetes</taxon>
        <taxon>Hypocreomycetidae</taxon>
        <taxon>Hypocreales</taxon>
        <taxon>Ophiocordycipitaceae</taxon>
        <taxon>Purpureocillium</taxon>
    </lineage>
</organism>